<dbReference type="Proteomes" id="UP000008022">
    <property type="component" value="Unassembled WGS sequence"/>
</dbReference>
<organism evidence="1 2">
    <name type="scientific">Oryza rufipogon</name>
    <name type="common">Brownbeard rice</name>
    <name type="synonym">Asian wild rice</name>
    <dbReference type="NCBI Taxonomy" id="4529"/>
    <lineage>
        <taxon>Eukaryota</taxon>
        <taxon>Viridiplantae</taxon>
        <taxon>Streptophyta</taxon>
        <taxon>Embryophyta</taxon>
        <taxon>Tracheophyta</taxon>
        <taxon>Spermatophyta</taxon>
        <taxon>Magnoliopsida</taxon>
        <taxon>Liliopsida</taxon>
        <taxon>Poales</taxon>
        <taxon>Poaceae</taxon>
        <taxon>BOP clade</taxon>
        <taxon>Oryzoideae</taxon>
        <taxon>Oryzeae</taxon>
        <taxon>Oryzinae</taxon>
        <taxon>Oryza</taxon>
    </lineage>
</organism>
<accession>A0A0E0Q032</accession>
<dbReference type="HOGENOM" id="CLU_2816950_0_0_1"/>
<name>A0A0E0Q032_ORYRU</name>
<proteinExistence type="predicted"/>
<evidence type="ECO:0000313" key="1">
    <source>
        <dbReference type="EnsemblPlants" id="ORUFI06G22310.1"/>
    </source>
</evidence>
<evidence type="ECO:0000313" key="2">
    <source>
        <dbReference type="Proteomes" id="UP000008022"/>
    </source>
</evidence>
<dbReference type="Gramene" id="ORUFI06G22310.1">
    <property type="protein sequence ID" value="ORUFI06G22310.1"/>
    <property type="gene ID" value="ORUFI06G22310"/>
</dbReference>
<reference evidence="2" key="1">
    <citation type="submission" date="2013-06" db="EMBL/GenBank/DDBJ databases">
        <authorList>
            <person name="Zhao Q."/>
        </authorList>
    </citation>
    <scope>NUCLEOTIDE SEQUENCE</scope>
    <source>
        <strain evidence="2">cv. W1943</strain>
    </source>
</reference>
<dbReference type="EnsemblPlants" id="ORUFI06G22310.1">
    <property type="protein sequence ID" value="ORUFI06G22310.1"/>
    <property type="gene ID" value="ORUFI06G22310"/>
</dbReference>
<dbReference type="STRING" id="4529.A0A0E0Q032"/>
<reference evidence="1" key="2">
    <citation type="submission" date="2015-06" db="UniProtKB">
        <authorList>
            <consortium name="EnsemblPlants"/>
        </authorList>
    </citation>
    <scope>IDENTIFICATION</scope>
</reference>
<sequence length="67" mass="6651">MQAAIIGMVAAGGAAAAEDVVAAALVEKEAALVSQEAMARIFLAAVAPQASFHSVIKNNPCNAQVGD</sequence>
<keyword evidence="2" id="KW-1185">Reference proteome</keyword>
<protein>
    <submittedName>
        <fullName evidence="1">Uncharacterized protein</fullName>
    </submittedName>
</protein>
<dbReference type="Gene3D" id="3.40.140.10">
    <property type="entry name" value="Cytidine Deaminase, domain 2"/>
    <property type="match status" value="1"/>
</dbReference>
<dbReference type="AlphaFoldDB" id="A0A0E0Q032"/>